<gene>
    <name evidence="5" type="ORF">Ato02nite_064320</name>
</gene>
<dbReference type="InterPro" id="IPR036390">
    <property type="entry name" value="WH_DNA-bd_sf"/>
</dbReference>
<organism evidence="5 6">
    <name type="scientific">Paractinoplanes toevensis</name>
    <dbReference type="NCBI Taxonomy" id="571911"/>
    <lineage>
        <taxon>Bacteria</taxon>
        <taxon>Bacillati</taxon>
        <taxon>Actinomycetota</taxon>
        <taxon>Actinomycetes</taxon>
        <taxon>Micromonosporales</taxon>
        <taxon>Micromonosporaceae</taxon>
        <taxon>Paractinoplanes</taxon>
    </lineage>
</organism>
<dbReference type="AlphaFoldDB" id="A0A919W4W6"/>
<dbReference type="PANTHER" id="PTHR42756:SF1">
    <property type="entry name" value="TRANSCRIPTIONAL REPRESSOR OF EMRAB OPERON"/>
    <property type="match status" value="1"/>
</dbReference>
<evidence type="ECO:0000256" key="1">
    <source>
        <dbReference type="ARBA" id="ARBA00023015"/>
    </source>
</evidence>
<dbReference type="PANTHER" id="PTHR42756">
    <property type="entry name" value="TRANSCRIPTIONAL REGULATOR, MARR"/>
    <property type="match status" value="1"/>
</dbReference>
<dbReference type="Proteomes" id="UP000677082">
    <property type="component" value="Unassembled WGS sequence"/>
</dbReference>
<dbReference type="InterPro" id="IPR019885">
    <property type="entry name" value="Tscrpt_reg_HTH_AsnC-type_CS"/>
</dbReference>
<name>A0A919W4W6_9ACTN</name>
<keyword evidence="3" id="KW-0804">Transcription</keyword>
<reference evidence="5 6" key="1">
    <citation type="submission" date="2021-03" db="EMBL/GenBank/DDBJ databases">
        <title>Whole genome shotgun sequence of Actinoplanes toevensis NBRC 105298.</title>
        <authorList>
            <person name="Komaki H."/>
            <person name="Tamura T."/>
        </authorList>
    </citation>
    <scope>NUCLEOTIDE SEQUENCE [LARGE SCALE GENOMIC DNA]</scope>
    <source>
        <strain evidence="5 6">NBRC 105298</strain>
    </source>
</reference>
<proteinExistence type="predicted"/>
<evidence type="ECO:0000256" key="2">
    <source>
        <dbReference type="ARBA" id="ARBA00023125"/>
    </source>
</evidence>
<evidence type="ECO:0000313" key="5">
    <source>
        <dbReference type="EMBL" id="GIM94639.1"/>
    </source>
</evidence>
<keyword evidence="1" id="KW-0805">Transcription regulation</keyword>
<comment type="caution">
    <text evidence="5">The sequence shown here is derived from an EMBL/GenBank/DDBJ whole genome shotgun (WGS) entry which is preliminary data.</text>
</comment>
<evidence type="ECO:0000313" key="6">
    <source>
        <dbReference type="Proteomes" id="UP000677082"/>
    </source>
</evidence>
<sequence>MRDSVDRHVELWQREHDWLDPLTEAIFARLHTLTRYAAQYRRETLAEGGLKLWQFKILLTLRRLGPPYAASPSQLADLLGLTRGALSNRLAGVESAGLITRTHPGGDRRRVEVRLTDAGYAAFERHASTEGRGENRLLEPLTAEERRTLADLLRKLLVNAES</sequence>
<dbReference type="GO" id="GO:0003677">
    <property type="term" value="F:DNA binding"/>
    <property type="evidence" value="ECO:0007669"/>
    <property type="project" value="UniProtKB-KW"/>
</dbReference>
<keyword evidence="6" id="KW-1185">Reference proteome</keyword>
<dbReference type="PROSITE" id="PS00519">
    <property type="entry name" value="HTH_ASNC_1"/>
    <property type="match status" value="1"/>
</dbReference>
<keyword evidence="2" id="KW-0238">DNA-binding</keyword>
<feature type="domain" description="HTH marR-type" evidence="4">
    <location>
        <begin position="23"/>
        <end position="158"/>
    </location>
</feature>
<dbReference type="EMBL" id="BOQN01000084">
    <property type="protein sequence ID" value="GIM94639.1"/>
    <property type="molecule type" value="Genomic_DNA"/>
</dbReference>
<dbReference type="Pfam" id="PF12802">
    <property type="entry name" value="MarR_2"/>
    <property type="match status" value="1"/>
</dbReference>
<dbReference type="PRINTS" id="PR00598">
    <property type="entry name" value="HTHMARR"/>
</dbReference>
<dbReference type="GO" id="GO:0003700">
    <property type="term" value="F:DNA-binding transcription factor activity"/>
    <property type="evidence" value="ECO:0007669"/>
    <property type="project" value="InterPro"/>
</dbReference>
<dbReference type="SMART" id="SM00347">
    <property type="entry name" value="HTH_MARR"/>
    <property type="match status" value="1"/>
</dbReference>
<dbReference type="SUPFAM" id="SSF46785">
    <property type="entry name" value="Winged helix' DNA-binding domain"/>
    <property type="match status" value="1"/>
</dbReference>
<dbReference type="RefSeq" id="WP_213010409.1">
    <property type="nucleotide sequence ID" value="NZ_BOQN01000084.1"/>
</dbReference>
<evidence type="ECO:0000256" key="3">
    <source>
        <dbReference type="ARBA" id="ARBA00023163"/>
    </source>
</evidence>
<dbReference type="InterPro" id="IPR036388">
    <property type="entry name" value="WH-like_DNA-bd_sf"/>
</dbReference>
<accession>A0A919W4W6</accession>
<dbReference type="Gene3D" id="1.10.10.10">
    <property type="entry name" value="Winged helix-like DNA-binding domain superfamily/Winged helix DNA-binding domain"/>
    <property type="match status" value="1"/>
</dbReference>
<evidence type="ECO:0000259" key="4">
    <source>
        <dbReference type="PROSITE" id="PS50995"/>
    </source>
</evidence>
<dbReference type="InterPro" id="IPR000835">
    <property type="entry name" value="HTH_MarR-typ"/>
</dbReference>
<protein>
    <submittedName>
        <fullName evidence="5">MarR family transcriptional regulator</fullName>
    </submittedName>
</protein>
<dbReference type="PROSITE" id="PS50995">
    <property type="entry name" value="HTH_MARR_2"/>
    <property type="match status" value="1"/>
</dbReference>